<reference evidence="7" key="2">
    <citation type="submission" date="2025-08" db="UniProtKB">
        <authorList>
            <consortium name="Ensembl"/>
        </authorList>
    </citation>
    <scope>IDENTIFICATION</scope>
</reference>
<proteinExistence type="predicted"/>
<dbReference type="Pfam" id="PF05485">
    <property type="entry name" value="THAP"/>
    <property type="match status" value="1"/>
</dbReference>
<evidence type="ECO:0000313" key="8">
    <source>
        <dbReference type="Proteomes" id="UP000472267"/>
    </source>
</evidence>
<reference evidence="7" key="3">
    <citation type="submission" date="2025-09" db="UniProtKB">
        <authorList>
            <consortium name="Ensembl"/>
        </authorList>
    </citation>
    <scope>IDENTIFICATION</scope>
</reference>
<protein>
    <recommendedName>
        <fullName evidence="6">THAP-type domain-containing protein</fullName>
    </recommendedName>
</protein>
<dbReference type="Gene3D" id="6.20.210.20">
    <property type="entry name" value="THAP domain"/>
    <property type="match status" value="1"/>
</dbReference>
<evidence type="ECO:0000256" key="1">
    <source>
        <dbReference type="ARBA" id="ARBA00022723"/>
    </source>
</evidence>
<keyword evidence="4 5" id="KW-0238">DNA-binding</keyword>
<accession>A0A672J113</accession>
<organism evidence="7 8">
    <name type="scientific">Salarias fasciatus</name>
    <name type="common">Jewelled blenny</name>
    <name type="synonym">Blennius fasciatus</name>
    <dbReference type="NCBI Taxonomy" id="181472"/>
    <lineage>
        <taxon>Eukaryota</taxon>
        <taxon>Metazoa</taxon>
        <taxon>Chordata</taxon>
        <taxon>Craniata</taxon>
        <taxon>Vertebrata</taxon>
        <taxon>Euteleostomi</taxon>
        <taxon>Actinopterygii</taxon>
        <taxon>Neopterygii</taxon>
        <taxon>Teleostei</taxon>
        <taxon>Neoteleostei</taxon>
        <taxon>Acanthomorphata</taxon>
        <taxon>Ovalentaria</taxon>
        <taxon>Blenniimorphae</taxon>
        <taxon>Blenniiformes</taxon>
        <taxon>Blennioidei</taxon>
        <taxon>Blenniidae</taxon>
        <taxon>Salariinae</taxon>
        <taxon>Salarias</taxon>
    </lineage>
</organism>
<reference evidence="7" key="1">
    <citation type="submission" date="2019-06" db="EMBL/GenBank/DDBJ databases">
        <authorList>
            <consortium name="Wellcome Sanger Institute Data Sharing"/>
        </authorList>
    </citation>
    <scope>NUCLEOTIDE SEQUENCE [LARGE SCALE GENOMIC DNA]</scope>
</reference>
<dbReference type="GO" id="GO:0008270">
    <property type="term" value="F:zinc ion binding"/>
    <property type="evidence" value="ECO:0007669"/>
    <property type="project" value="UniProtKB-KW"/>
</dbReference>
<dbReference type="InParanoid" id="A0A672J113"/>
<dbReference type="PANTHER" id="PTHR46927">
    <property type="entry name" value="AGAP005574-PA"/>
    <property type="match status" value="1"/>
</dbReference>
<evidence type="ECO:0000256" key="5">
    <source>
        <dbReference type="PROSITE-ProRule" id="PRU00309"/>
    </source>
</evidence>
<keyword evidence="8" id="KW-1185">Reference proteome</keyword>
<dbReference type="PROSITE" id="PS50950">
    <property type="entry name" value="ZF_THAP"/>
    <property type="match status" value="1"/>
</dbReference>
<dbReference type="Ensembl" id="ENSSFAT00005048468.1">
    <property type="protein sequence ID" value="ENSSFAP00005046877.1"/>
    <property type="gene ID" value="ENSSFAG00005022826.1"/>
</dbReference>
<dbReference type="SUPFAM" id="SSF57716">
    <property type="entry name" value="Glucocorticoid receptor-like (DNA-binding domain)"/>
    <property type="match status" value="1"/>
</dbReference>
<name>A0A672J113_SALFA</name>
<evidence type="ECO:0000313" key="7">
    <source>
        <dbReference type="Ensembl" id="ENSSFAP00005046877.1"/>
    </source>
</evidence>
<feature type="domain" description="THAP-type" evidence="6">
    <location>
        <begin position="1"/>
        <end position="87"/>
    </location>
</feature>
<evidence type="ECO:0000256" key="3">
    <source>
        <dbReference type="ARBA" id="ARBA00022833"/>
    </source>
</evidence>
<keyword evidence="1" id="KW-0479">Metal-binding</keyword>
<dbReference type="SMART" id="SM00692">
    <property type="entry name" value="DM3"/>
    <property type="match status" value="1"/>
</dbReference>
<dbReference type="InterPro" id="IPR052224">
    <property type="entry name" value="THAP_domain_protein"/>
</dbReference>
<dbReference type="SMART" id="SM00980">
    <property type="entry name" value="THAP"/>
    <property type="match status" value="1"/>
</dbReference>
<evidence type="ECO:0000256" key="4">
    <source>
        <dbReference type="ARBA" id="ARBA00023125"/>
    </source>
</evidence>
<evidence type="ECO:0000259" key="6">
    <source>
        <dbReference type="PROSITE" id="PS50950"/>
    </source>
</evidence>
<dbReference type="AlphaFoldDB" id="A0A672J113"/>
<keyword evidence="3" id="KW-0862">Zinc</keyword>
<sequence length="110" mass="12544">MPRRCLIPSCFNIQSRPRGTTVSFHRFPLPVQDPERLKLWLVALGKDIGTAANVDSLRVCSEHFSKDDFRMCKGRPLLKTTAVPTVLQNSFCTLDTPAIIYIVFIYHVCY</sequence>
<dbReference type="InterPro" id="IPR038441">
    <property type="entry name" value="THAP_Znf_sf"/>
</dbReference>
<dbReference type="Proteomes" id="UP000472267">
    <property type="component" value="Chromosome 18"/>
</dbReference>
<evidence type="ECO:0000256" key="2">
    <source>
        <dbReference type="ARBA" id="ARBA00022771"/>
    </source>
</evidence>
<dbReference type="GO" id="GO:0003677">
    <property type="term" value="F:DNA binding"/>
    <property type="evidence" value="ECO:0007669"/>
    <property type="project" value="UniProtKB-UniRule"/>
</dbReference>
<dbReference type="InterPro" id="IPR006612">
    <property type="entry name" value="THAP_Znf"/>
</dbReference>
<dbReference type="PANTHER" id="PTHR46927:SF3">
    <property type="entry name" value="THAP-TYPE DOMAIN-CONTAINING PROTEIN"/>
    <property type="match status" value="1"/>
</dbReference>
<keyword evidence="2 5" id="KW-0863">Zinc-finger</keyword>